<protein>
    <recommendedName>
        <fullName evidence="3">Kinesin motor domain-containing protein</fullName>
    </recommendedName>
</protein>
<accession>A0AAV0YP52</accession>
<evidence type="ECO:0000313" key="2">
    <source>
        <dbReference type="Proteomes" id="UP001157006"/>
    </source>
</evidence>
<dbReference type="InterPro" id="IPR027417">
    <property type="entry name" value="P-loop_NTPase"/>
</dbReference>
<proteinExistence type="predicted"/>
<dbReference type="Proteomes" id="UP001157006">
    <property type="component" value="Chromosome 1L"/>
</dbReference>
<sequence>MASTQYAFAETFPGPKVRVAAKIRGFSDPDTNFETSRTVNWVLKQWQNSISLGLFGETGFGNAGYFGVSLDHGRILFKGLTQTPVKSIAEFQNLYITACSTDTAATEKEFEPAPKKGFVSARRSHLGLIVHVFEHNRSINGLVSKINFVDMAGYEDARNKSGDASGVAENNKLTSQFTPYGMFVMLRAQMKVVSLFGKVNSHACCRTP</sequence>
<dbReference type="EMBL" id="OX451736">
    <property type="protein sequence ID" value="CAI8586287.1"/>
    <property type="molecule type" value="Genomic_DNA"/>
</dbReference>
<name>A0AAV0YP52_VICFA</name>
<dbReference type="InterPro" id="IPR036961">
    <property type="entry name" value="Kinesin_motor_dom_sf"/>
</dbReference>
<evidence type="ECO:0008006" key="3">
    <source>
        <dbReference type="Google" id="ProtNLM"/>
    </source>
</evidence>
<dbReference type="Gene3D" id="3.40.850.10">
    <property type="entry name" value="Kinesin motor domain"/>
    <property type="match status" value="1"/>
</dbReference>
<gene>
    <name evidence="1" type="ORF">VFH_I247080</name>
</gene>
<dbReference type="SUPFAM" id="SSF52540">
    <property type="entry name" value="P-loop containing nucleoside triphosphate hydrolases"/>
    <property type="match status" value="1"/>
</dbReference>
<keyword evidence="2" id="KW-1185">Reference proteome</keyword>
<organism evidence="1 2">
    <name type="scientific">Vicia faba</name>
    <name type="common">Broad bean</name>
    <name type="synonym">Faba vulgaris</name>
    <dbReference type="NCBI Taxonomy" id="3906"/>
    <lineage>
        <taxon>Eukaryota</taxon>
        <taxon>Viridiplantae</taxon>
        <taxon>Streptophyta</taxon>
        <taxon>Embryophyta</taxon>
        <taxon>Tracheophyta</taxon>
        <taxon>Spermatophyta</taxon>
        <taxon>Magnoliopsida</taxon>
        <taxon>eudicotyledons</taxon>
        <taxon>Gunneridae</taxon>
        <taxon>Pentapetalae</taxon>
        <taxon>rosids</taxon>
        <taxon>fabids</taxon>
        <taxon>Fabales</taxon>
        <taxon>Fabaceae</taxon>
        <taxon>Papilionoideae</taxon>
        <taxon>50 kb inversion clade</taxon>
        <taxon>NPAAA clade</taxon>
        <taxon>Hologalegina</taxon>
        <taxon>IRL clade</taxon>
        <taxon>Fabeae</taxon>
        <taxon>Vicia</taxon>
    </lineage>
</organism>
<evidence type="ECO:0000313" key="1">
    <source>
        <dbReference type="EMBL" id="CAI8586287.1"/>
    </source>
</evidence>
<dbReference type="AlphaFoldDB" id="A0AAV0YP52"/>
<reference evidence="1 2" key="1">
    <citation type="submission" date="2023-01" db="EMBL/GenBank/DDBJ databases">
        <authorList>
            <person name="Kreplak J."/>
        </authorList>
    </citation>
    <scope>NUCLEOTIDE SEQUENCE [LARGE SCALE GENOMIC DNA]</scope>
</reference>